<dbReference type="Pfam" id="PF04244">
    <property type="entry name" value="DPRP"/>
    <property type="match status" value="1"/>
</dbReference>
<dbReference type="Proteomes" id="UP000298545">
    <property type="component" value="Chromosome linear"/>
</dbReference>
<dbReference type="AlphaFoldDB" id="A0A4D7DSC2"/>
<sequence>MTSHCRNLIFILGDQLSHTISSLEGADPAQDIILMCEVAEETTYVRHHRKKIVLILSAMRHFAEELREKGFTVRYVKLDDADNSGSFSKELGRAVSETKPQHIIVTEPGEYRVLEAMSGWEKAVGVPVEIRADKRFICSRDEFREWAEGRRELTMEFFYREMRRKTGILMEGEKPAGGRWNFDSENRKPAKPDLFRPSHMRFTPDATTVEVMALIDKRFTEHMGEAKGFCFAVTRKDAEHAADSFIEQFLPGFGDTQDAMLSGDPFLNHSLLSFYINLGLLDPLDICRRAERAYLEGDAPINAVEGFIRQIIGWREYVRGVYWHFMPEYGERNFFETHRPLPSFFWDGKTKMNCLSTVIGETIDNAYAHHIQRLMITGNFSLLAGLDPRGVHEWYLEVYADAFEWVELPNVIGMSQFADGGLLGSKPYAASGAYISRMSDYCENCQYDVRKKTEEGACPFNALYWDFLDRNRKKLSGNRRLAQPYATWQRMKDEQRQAYKNAARGFLNKLDDGEAV</sequence>
<dbReference type="InterPro" id="IPR014729">
    <property type="entry name" value="Rossmann-like_a/b/a_fold"/>
</dbReference>
<evidence type="ECO:0000313" key="2">
    <source>
        <dbReference type="EMBL" id="QYA09869.1"/>
    </source>
</evidence>
<keyword evidence="4" id="KW-1185">Reference proteome</keyword>
<proteinExistence type="predicted"/>
<dbReference type="Gene3D" id="3.40.50.620">
    <property type="entry name" value="HUPs"/>
    <property type="match status" value="1"/>
</dbReference>
<accession>A0A4D7DSC2</accession>
<evidence type="ECO:0000313" key="1">
    <source>
        <dbReference type="EMBL" id="QCI99701.1"/>
    </source>
</evidence>
<protein>
    <submittedName>
        <fullName evidence="1">Cryptochrome/photolyase family protein</fullName>
    </submittedName>
</protein>
<gene>
    <name evidence="1" type="ORF">CFBP5473_17160</name>
    <name evidence="2" type="ORF">J5285_21185</name>
</gene>
<dbReference type="Gene3D" id="1.10.579.10">
    <property type="entry name" value="DNA Cyclobutane Dipyrimidine Photolyase, subunit A, domain 3"/>
    <property type="match status" value="1"/>
</dbReference>
<dbReference type="EMBL" id="CP039692">
    <property type="protein sequence ID" value="QCI99701.1"/>
    <property type="molecule type" value="Genomic_DNA"/>
</dbReference>
<name>A0A4D7DSC2_9HYPH</name>
<keyword evidence="1" id="KW-0456">Lyase</keyword>
<dbReference type="OrthoDB" id="5288100at2"/>
<evidence type="ECO:0000313" key="4">
    <source>
        <dbReference type="Proteomes" id="UP000826513"/>
    </source>
</evidence>
<dbReference type="Proteomes" id="UP000826513">
    <property type="component" value="Chromosome 2"/>
</dbReference>
<reference evidence="2 4" key="2">
    <citation type="submission" date="2021-03" db="EMBL/GenBank/DDBJ databases">
        <title>Rapid diversification of plasmids in a genus of pathogenic and nitrogen fixing bacteria.</title>
        <authorList>
            <person name="Weisberg A.J."/>
            <person name="Miller M."/>
            <person name="Ream W."/>
            <person name="Grunwald N.J."/>
            <person name="Chang J.H."/>
        </authorList>
    </citation>
    <scope>NUCLEOTIDE SEQUENCE [LARGE SCALE GENOMIC DNA]</scope>
    <source>
        <strain evidence="2 4">AF3.44</strain>
    </source>
</reference>
<dbReference type="InterPro" id="IPR036134">
    <property type="entry name" value="Crypto/Photolyase_FAD-like_sf"/>
</dbReference>
<dbReference type="Gene3D" id="1.25.40.80">
    <property type="match status" value="1"/>
</dbReference>
<dbReference type="GO" id="GO:0016829">
    <property type="term" value="F:lyase activity"/>
    <property type="evidence" value="ECO:0007669"/>
    <property type="project" value="UniProtKB-KW"/>
</dbReference>
<dbReference type="PANTHER" id="PTHR38657">
    <property type="entry name" value="SLR1343 PROTEIN"/>
    <property type="match status" value="1"/>
</dbReference>
<reference evidence="1 3" key="1">
    <citation type="submission" date="2019-04" db="EMBL/GenBank/DDBJ databases">
        <title>Complete genome sequence of Agrobacterium larrymoorei CFBP5473.</title>
        <authorList>
            <person name="Haryono M."/>
            <person name="Chou L."/>
            <person name="Lin Y.-C."/>
            <person name="Lai E.-M."/>
            <person name="Kuo C.-H."/>
        </authorList>
    </citation>
    <scope>NUCLEOTIDE SEQUENCE [LARGE SCALE GENOMIC DNA]</scope>
    <source>
        <strain evidence="1 3">CFBP5473</strain>
    </source>
</reference>
<dbReference type="Gene3D" id="1.10.10.1710">
    <property type="entry name" value="Deoxyribodipyrimidine photolyase-related"/>
    <property type="match status" value="1"/>
</dbReference>
<dbReference type="InterPro" id="IPR052551">
    <property type="entry name" value="UV-DNA_repair_photolyase"/>
</dbReference>
<dbReference type="SUPFAM" id="SSF48173">
    <property type="entry name" value="Cryptochrome/photolyase FAD-binding domain"/>
    <property type="match status" value="1"/>
</dbReference>
<organism evidence="1 3">
    <name type="scientific">Agrobacterium larrymoorei</name>
    <dbReference type="NCBI Taxonomy" id="160699"/>
    <lineage>
        <taxon>Bacteria</taxon>
        <taxon>Pseudomonadati</taxon>
        <taxon>Pseudomonadota</taxon>
        <taxon>Alphaproteobacteria</taxon>
        <taxon>Hyphomicrobiales</taxon>
        <taxon>Rhizobiaceae</taxon>
        <taxon>Rhizobium/Agrobacterium group</taxon>
        <taxon>Agrobacterium</taxon>
    </lineage>
</organism>
<dbReference type="KEGG" id="alf:CFBP5473_17160"/>
<dbReference type="STRING" id="1367849.GCA_000518585_02273"/>
<dbReference type="PANTHER" id="PTHR38657:SF1">
    <property type="entry name" value="SLR1343 PROTEIN"/>
    <property type="match status" value="1"/>
</dbReference>
<dbReference type="RefSeq" id="WP_027675046.1">
    <property type="nucleotide sequence ID" value="NZ_CP039692.1"/>
</dbReference>
<dbReference type="InterPro" id="IPR007357">
    <property type="entry name" value="PhrB-like"/>
</dbReference>
<dbReference type="EMBL" id="CP072168">
    <property type="protein sequence ID" value="QYA09869.1"/>
    <property type="molecule type" value="Genomic_DNA"/>
</dbReference>
<evidence type="ECO:0000313" key="3">
    <source>
        <dbReference type="Proteomes" id="UP000298545"/>
    </source>
</evidence>